<organism evidence="2 3">
    <name type="scientific">Pseudomonas putida S12</name>
    <dbReference type="NCBI Taxonomy" id="1215087"/>
    <lineage>
        <taxon>Bacteria</taxon>
        <taxon>Pseudomonadati</taxon>
        <taxon>Pseudomonadota</taxon>
        <taxon>Gammaproteobacteria</taxon>
        <taxon>Pseudomonadales</taxon>
        <taxon>Pseudomonadaceae</taxon>
        <taxon>Pseudomonas</taxon>
    </lineage>
</organism>
<dbReference type="SUPFAM" id="SSF48076">
    <property type="entry name" value="LigA subunit of an aromatic-ring-opening dioxygenase LigAB"/>
    <property type="match status" value="1"/>
</dbReference>
<dbReference type="EMBL" id="CP009975">
    <property type="protein sequence ID" value="AJA17122.1"/>
    <property type="molecule type" value="Genomic_DNA"/>
</dbReference>
<proteinExistence type="predicted"/>
<dbReference type="Gene3D" id="1.10.700.10">
    <property type="entry name" value="Dioxygenase LigAB, LigA subunit"/>
    <property type="match status" value="1"/>
</dbReference>
<dbReference type="GO" id="GO:0051213">
    <property type="term" value="F:dioxygenase activity"/>
    <property type="evidence" value="ECO:0007669"/>
    <property type="project" value="UniProtKB-KW"/>
</dbReference>
<keyword evidence="2" id="KW-0223">Dioxygenase</keyword>
<gene>
    <name evidence="2" type="ORF">RPPX_27720</name>
</gene>
<protein>
    <submittedName>
        <fullName evidence="2">Extradiol ring-cleavage dioxygenase</fullName>
    </submittedName>
</protein>
<keyword evidence="2" id="KW-0614">Plasmid</keyword>
<keyword evidence="2" id="KW-0560">Oxidoreductase</keyword>
<evidence type="ECO:0000313" key="3">
    <source>
        <dbReference type="Proteomes" id="UP000017753"/>
    </source>
</evidence>
<evidence type="ECO:0000259" key="1">
    <source>
        <dbReference type="Pfam" id="PF07746"/>
    </source>
</evidence>
<dbReference type="RefSeq" id="WP_026031803.1">
    <property type="nucleotide sequence ID" value="NZ_ALNR01000010.1"/>
</dbReference>
<sequence length="98" mass="11282">MGRNLLEYVLWKLSVDRASKERFRQDARGFLGRFELSADEVEMLLGFDVAALQRLGVNPMLTMGFWQELAPERSMRLYKQRLGARDDQRAGFSAALRG</sequence>
<accession>A0AA34WUP7</accession>
<dbReference type="Pfam" id="PF07746">
    <property type="entry name" value="LigA"/>
    <property type="match status" value="1"/>
</dbReference>
<dbReference type="InterPro" id="IPR036622">
    <property type="entry name" value="LigA_sf"/>
</dbReference>
<dbReference type="Proteomes" id="UP000017753">
    <property type="component" value="Plasmid pTTS12"/>
</dbReference>
<evidence type="ECO:0000313" key="2">
    <source>
        <dbReference type="EMBL" id="AJA17122.1"/>
    </source>
</evidence>
<dbReference type="AlphaFoldDB" id="A0AA34WUP7"/>
<geneLocation type="plasmid" evidence="2 3">
    <name>pTTS12</name>
</geneLocation>
<reference evidence="2 3" key="1">
    <citation type="submission" date="2014-11" db="EMBL/GenBank/DDBJ databases">
        <title>Complete genome sequence of Pseudomonas putida S12 including megaplasmid pTTS12.</title>
        <authorList>
            <person name="Kuepper J."/>
            <person name="Ruijssenaars H.J."/>
            <person name="Blank L.M."/>
            <person name="de Winde J.H."/>
            <person name="Wierckx N."/>
        </authorList>
    </citation>
    <scope>NUCLEOTIDE SEQUENCE [LARGE SCALE GENOMIC DNA]</scope>
    <source>
        <strain evidence="2 3">S12</strain>
        <plasmid evidence="2 3">pTTS12</plasmid>
    </source>
</reference>
<name>A0AA34WUP7_PSEPU</name>
<reference evidence="2 3" key="2">
    <citation type="submission" date="2014-11" db="EMBL/GenBank/DDBJ databases">
        <title>Draft genome sequence of the solvent-tolerant Pseudomonas putida S12 including megaplasmid pTTS12.</title>
        <authorList>
            <person name="Wierckx N."/>
            <person name="Nijkamp J."/>
            <person name="Ballerstedt H."/>
            <person name="Siezen R.J."/>
            <person name="Wels M."/>
            <person name="de Ridder D."/>
            <person name="de Winde J.H."/>
            <person name="Ruijssenaars H.J."/>
        </authorList>
    </citation>
    <scope>NUCLEOTIDE SEQUENCE [LARGE SCALE GENOMIC DNA]</scope>
    <source>
        <strain evidence="2 3">S12</strain>
        <plasmid evidence="2 3">pTTS12</plasmid>
    </source>
</reference>
<feature type="domain" description="Extradiol ring-cleavage dioxygenase LigAB LigA subunit" evidence="1">
    <location>
        <begin position="9"/>
        <end position="62"/>
    </location>
</feature>
<dbReference type="InterPro" id="IPR011986">
    <property type="entry name" value="Xdiol_dOase_LigA"/>
</dbReference>